<sequence length="223" mass="24266">MSPTLRIALLGAESSGKSTLAQALSQALAEATGLRCSWLPEYLRQWCDERARTPRPDEQAAIAATHAAQIEAASETCDVLICDTTPLMTAVYSQYLFQDDALLPGALQFQRGFDLNLLSALDLPWVADGLQRDGPQVRAPVDTALRQALLQGGLAWSVVAGRGGARLESALNALTPLLLKRSQRGPGTGLFTRLAQRQAQLPSWTWVCEKCDVPECEHQSLRR</sequence>
<keyword evidence="2" id="KW-0418">Kinase</keyword>
<dbReference type="InterPro" id="IPR038727">
    <property type="entry name" value="NadR/Ttd14_AAA_dom"/>
</dbReference>
<accession>A0A840LFR5</accession>
<dbReference type="Pfam" id="PF13521">
    <property type="entry name" value="AAA_28"/>
    <property type="match status" value="1"/>
</dbReference>
<evidence type="ECO:0000259" key="1">
    <source>
        <dbReference type="Pfam" id="PF13521"/>
    </source>
</evidence>
<dbReference type="GO" id="GO:0016301">
    <property type="term" value="F:kinase activity"/>
    <property type="evidence" value="ECO:0007669"/>
    <property type="project" value="UniProtKB-KW"/>
</dbReference>
<dbReference type="Proteomes" id="UP000562027">
    <property type="component" value="Unassembled WGS sequence"/>
</dbReference>
<organism evidence="2 3">
    <name type="scientific">Roseateles oligotrophus</name>
    <dbReference type="NCBI Taxonomy" id="1769250"/>
    <lineage>
        <taxon>Bacteria</taxon>
        <taxon>Pseudomonadati</taxon>
        <taxon>Pseudomonadota</taxon>
        <taxon>Betaproteobacteria</taxon>
        <taxon>Burkholderiales</taxon>
        <taxon>Sphaerotilaceae</taxon>
        <taxon>Roseateles</taxon>
    </lineage>
</organism>
<evidence type="ECO:0000313" key="3">
    <source>
        <dbReference type="Proteomes" id="UP000562027"/>
    </source>
</evidence>
<feature type="domain" description="NadR/Ttd14 AAA" evidence="1">
    <location>
        <begin position="6"/>
        <end position="161"/>
    </location>
</feature>
<protein>
    <submittedName>
        <fullName evidence="2">Nicotinamide riboside kinase</fullName>
    </submittedName>
</protein>
<proteinExistence type="predicted"/>
<dbReference type="SUPFAM" id="SSF52540">
    <property type="entry name" value="P-loop containing nucleoside triphosphate hydrolases"/>
    <property type="match status" value="1"/>
</dbReference>
<comment type="caution">
    <text evidence="2">The sequence shown here is derived from an EMBL/GenBank/DDBJ whole genome shotgun (WGS) entry which is preliminary data.</text>
</comment>
<name>A0A840LFR5_9BURK</name>
<dbReference type="AlphaFoldDB" id="A0A840LFR5"/>
<dbReference type="EMBL" id="JACHLP010000007">
    <property type="protein sequence ID" value="MBB4844879.1"/>
    <property type="molecule type" value="Genomic_DNA"/>
</dbReference>
<reference evidence="2 3" key="1">
    <citation type="submission" date="2020-08" db="EMBL/GenBank/DDBJ databases">
        <title>Functional genomics of gut bacteria from endangered species of beetles.</title>
        <authorList>
            <person name="Carlos-Shanley C."/>
        </authorList>
    </citation>
    <scope>NUCLEOTIDE SEQUENCE [LARGE SCALE GENOMIC DNA]</scope>
    <source>
        <strain evidence="2 3">S00239</strain>
    </source>
</reference>
<gene>
    <name evidence="2" type="ORF">HNP55_003425</name>
</gene>
<dbReference type="PANTHER" id="PTHR37512:SF1">
    <property type="entry name" value="NADR_TTD14 AAA DOMAIN-CONTAINING PROTEIN"/>
    <property type="match status" value="1"/>
</dbReference>
<keyword evidence="2" id="KW-0808">Transferase</keyword>
<evidence type="ECO:0000313" key="2">
    <source>
        <dbReference type="EMBL" id="MBB4844879.1"/>
    </source>
</evidence>
<dbReference type="RefSeq" id="WP_184301999.1">
    <property type="nucleotide sequence ID" value="NZ_JACHLP010000007.1"/>
</dbReference>
<dbReference type="InterPro" id="IPR027417">
    <property type="entry name" value="P-loop_NTPase"/>
</dbReference>
<dbReference type="InterPro" id="IPR052735">
    <property type="entry name" value="NAD_biosynth-regulator"/>
</dbReference>
<keyword evidence="3" id="KW-1185">Reference proteome</keyword>
<dbReference type="PANTHER" id="PTHR37512">
    <property type="entry name" value="TRIFUNCTIONAL NAD BIOSYNTHESIS/REGULATOR PROTEIN NADR"/>
    <property type="match status" value="1"/>
</dbReference>
<dbReference type="Gene3D" id="3.40.50.300">
    <property type="entry name" value="P-loop containing nucleotide triphosphate hydrolases"/>
    <property type="match status" value="1"/>
</dbReference>